<dbReference type="PROSITE" id="PS00636">
    <property type="entry name" value="DNAJ_1"/>
    <property type="match status" value="1"/>
</dbReference>
<comment type="caution">
    <text evidence="3">The sequence shown here is derived from an EMBL/GenBank/DDBJ whole genome shotgun (WGS) entry which is preliminary data.</text>
</comment>
<evidence type="ECO:0000259" key="2">
    <source>
        <dbReference type="PROSITE" id="PS50076"/>
    </source>
</evidence>
<dbReference type="PANTHER" id="PTHR24074">
    <property type="entry name" value="CO-CHAPERONE PROTEIN DJLA"/>
    <property type="match status" value="1"/>
</dbReference>
<accession>A0AAD7J7F8</accession>
<dbReference type="Pfam" id="PF00226">
    <property type="entry name" value="DnaJ"/>
    <property type="match status" value="1"/>
</dbReference>
<protein>
    <submittedName>
        <fullName evidence="3">Heat shock protein DnaJ domain-containing protein</fullName>
    </submittedName>
</protein>
<dbReference type="PROSITE" id="PS50076">
    <property type="entry name" value="DNAJ_2"/>
    <property type="match status" value="1"/>
</dbReference>
<dbReference type="EMBL" id="JARJLG010000054">
    <property type="protein sequence ID" value="KAJ7758812.1"/>
    <property type="molecule type" value="Genomic_DNA"/>
</dbReference>
<evidence type="ECO:0000313" key="3">
    <source>
        <dbReference type="EMBL" id="KAJ7758812.1"/>
    </source>
</evidence>
<evidence type="ECO:0000256" key="1">
    <source>
        <dbReference type="SAM" id="MobiDB-lite"/>
    </source>
</evidence>
<feature type="domain" description="J" evidence="2">
    <location>
        <begin position="2"/>
        <end position="68"/>
    </location>
</feature>
<dbReference type="PRINTS" id="PR00625">
    <property type="entry name" value="JDOMAIN"/>
</dbReference>
<gene>
    <name evidence="3" type="ORF">DFH07DRAFT_958205</name>
</gene>
<dbReference type="InterPro" id="IPR050817">
    <property type="entry name" value="DjlA_DnaK_co-chaperone"/>
</dbReference>
<dbReference type="SUPFAM" id="SSF46565">
    <property type="entry name" value="Chaperone J-domain"/>
    <property type="match status" value="1"/>
</dbReference>
<dbReference type="CDD" id="cd06257">
    <property type="entry name" value="DnaJ"/>
    <property type="match status" value="1"/>
</dbReference>
<name>A0AAD7J7F8_9AGAR</name>
<dbReference type="Proteomes" id="UP001215280">
    <property type="component" value="Unassembled WGS sequence"/>
</dbReference>
<keyword evidence="4" id="KW-1185">Reference proteome</keyword>
<organism evidence="3 4">
    <name type="scientific">Mycena maculata</name>
    <dbReference type="NCBI Taxonomy" id="230809"/>
    <lineage>
        <taxon>Eukaryota</taxon>
        <taxon>Fungi</taxon>
        <taxon>Dikarya</taxon>
        <taxon>Basidiomycota</taxon>
        <taxon>Agaricomycotina</taxon>
        <taxon>Agaricomycetes</taxon>
        <taxon>Agaricomycetidae</taxon>
        <taxon>Agaricales</taxon>
        <taxon>Marasmiineae</taxon>
        <taxon>Mycenaceae</taxon>
        <taxon>Mycena</taxon>
    </lineage>
</organism>
<feature type="region of interest" description="Disordered" evidence="1">
    <location>
        <begin position="16"/>
        <end position="43"/>
    </location>
</feature>
<reference evidence="3" key="1">
    <citation type="submission" date="2023-03" db="EMBL/GenBank/DDBJ databases">
        <title>Massive genome expansion in bonnet fungi (Mycena s.s.) driven by repeated elements and novel gene families across ecological guilds.</title>
        <authorList>
            <consortium name="Lawrence Berkeley National Laboratory"/>
            <person name="Harder C.B."/>
            <person name="Miyauchi S."/>
            <person name="Viragh M."/>
            <person name="Kuo A."/>
            <person name="Thoen E."/>
            <person name="Andreopoulos B."/>
            <person name="Lu D."/>
            <person name="Skrede I."/>
            <person name="Drula E."/>
            <person name="Henrissat B."/>
            <person name="Morin E."/>
            <person name="Kohler A."/>
            <person name="Barry K."/>
            <person name="LaButti K."/>
            <person name="Morin E."/>
            <person name="Salamov A."/>
            <person name="Lipzen A."/>
            <person name="Mereny Z."/>
            <person name="Hegedus B."/>
            <person name="Baldrian P."/>
            <person name="Stursova M."/>
            <person name="Weitz H."/>
            <person name="Taylor A."/>
            <person name="Grigoriev I.V."/>
            <person name="Nagy L.G."/>
            <person name="Martin F."/>
            <person name="Kauserud H."/>
        </authorList>
    </citation>
    <scope>NUCLEOTIDE SEQUENCE</scope>
    <source>
        <strain evidence="3">CBHHK188m</strain>
    </source>
</reference>
<sequence>MDLYAILEVPEDATSEEIKRAHRKKALEHHPDKNQDDTEGATRRFNRVLEAYETLSDSNKRSEYNYTRQFHFEPEPAPEAFSPPGSWGEGGKATASAPKQSWSD</sequence>
<dbReference type="InterPro" id="IPR018253">
    <property type="entry name" value="DnaJ_domain_CS"/>
</dbReference>
<feature type="compositionally biased region" description="Basic and acidic residues" evidence="1">
    <location>
        <begin position="28"/>
        <end position="42"/>
    </location>
</feature>
<dbReference type="SMART" id="SM00271">
    <property type="entry name" value="DnaJ"/>
    <property type="match status" value="1"/>
</dbReference>
<dbReference type="InterPro" id="IPR001623">
    <property type="entry name" value="DnaJ_domain"/>
</dbReference>
<evidence type="ECO:0000313" key="4">
    <source>
        <dbReference type="Proteomes" id="UP001215280"/>
    </source>
</evidence>
<keyword evidence="3" id="KW-0346">Stress response</keyword>
<dbReference type="Gene3D" id="1.10.287.110">
    <property type="entry name" value="DnaJ domain"/>
    <property type="match status" value="1"/>
</dbReference>
<dbReference type="InterPro" id="IPR036869">
    <property type="entry name" value="J_dom_sf"/>
</dbReference>
<feature type="region of interest" description="Disordered" evidence="1">
    <location>
        <begin position="71"/>
        <end position="104"/>
    </location>
</feature>
<proteinExistence type="predicted"/>
<dbReference type="AlphaFoldDB" id="A0AAD7J7F8"/>